<name>A0A919VVH7_9ACTN</name>
<dbReference type="EMBL" id="BOQP01000008">
    <property type="protein sequence ID" value="GIM70903.1"/>
    <property type="molecule type" value="Genomic_DNA"/>
</dbReference>
<gene>
    <name evidence="1" type="ORF">Aco04nite_22740</name>
</gene>
<evidence type="ECO:0000313" key="2">
    <source>
        <dbReference type="Proteomes" id="UP000680865"/>
    </source>
</evidence>
<dbReference type="RefSeq" id="WP_212997140.1">
    <property type="nucleotide sequence ID" value="NZ_BAAATW010000003.1"/>
</dbReference>
<reference evidence="1" key="1">
    <citation type="submission" date="2021-03" db="EMBL/GenBank/DDBJ databases">
        <title>Whole genome shotgun sequence of Actinoplanes consettensis NBRC 14913.</title>
        <authorList>
            <person name="Komaki H."/>
            <person name="Tamura T."/>
        </authorList>
    </citation>
    <scope>NUCLEOTIDE SEQUENCE</scope>
    <source>
        <strain evidence="1">NBRC 14913</strain>
    </source>
</reference>
<sequence>MTALELPEGQWWDWEIMTWNAGALTLAASTDLTYHHGLEVVFSDVGFVQCPALFHHAVFREPSDAERDFVLRQAAGDASLIVAFDHDEQDAAGRALSGLIGAGDVRLVTGTAYRYDRGDPRKS</sequence>
<evidence type="ECO:0000313" key="1">
    <source>
        <dbReference type="EMBL" id="GIM70903.1"/>
    </source>
</evidence>
<dbReference type="Proteomes" id="UP000680865">
    <property type="component" value="Unassembled WGS sequence"/>
</dbReference>
<accession>A0A919VVH7</accession>
<organism evidence="1 2">
    <name type="scientific">Winogradskya consettensis</name>
    <dbReference type="NCBI Taxonomy" id="113560"/>
    <lineage>
        <taxon>Bacteria</taxon>
        <taxon>Bacillati</taxon>
        <taxon>Actinomycetota</taxon>
        <taxon>Actinomycetes</taxon>
        <taxon>Micromonosporales</taxon>
        <taxon>Micromonosporaceae</taxon>
        <taxon>Winogradskya</taxon>
    </lineage>
</organism>
<protein>
    <submittedName>
        <fullName evidence="1">Uncharacterized protein</fullName>
    </submittedName>
</protein>
<keyword evidence="2" id="KW-1185">Reference proteome</keyword>
<dbReference type="AlphaFoldDB" id="A0A919VVH7"/>
<comment type="caution">
    <text evidence="1">The sequence shown here is derived from an EMBL/GenBank/DDBJ whole genome shotgun (WGS) entry which is preliminary data.</text>
</comment>
<proteinExistence type="predicted"/>